<keyword evidence="2" id="KW-1185">Reference proteome</keyword>
<sequence length="99" mass="11292">MPRLLGDCYVASVGEQARQCRQFIGCRHGAYVCSRRYQDNLGGGGPSVIALVLVNYAVHPTYSWRDHISKQHLSFLRSRATMKYFTSRLIYHGRIKTVT</sequence>
<comment type="caution">
    <text evidence="1">The sequence shown here is derived from an EMBL/GenBank/DDBJ whole genome shotgun (WGS) entry which is preliminary data.</text>
</comment>
<proteinExistence type="predicted"/>
<dbReference type="EMBL" id="JAVFWL010000002">
    <property type="protein sequence ID" value="KAK6737108.1"/>
    <property type="molecule type" value="Genomic_DNA"/>
</dbReference>
<organism evidence="1 2">
    <name type="scientific">Necator americanus</name>
    <name type="common">Human hookworm</name>
    <dbReference type="NCBI Taxonomy" id="51031"/>
    <lineage>
        <taxon>Eukaryota</taxon>
        <taxon>Metazoa</taxon>
        <taxon>Ecdysozoa</taxon>
        <taxon>Nematoda</taxon>
        <taxon>Chromadorea</taxon>
        <taxon>Rhabditida</taxon>
        <taxon>Rhabditina</taxon>
        <taxon>Rhabditomorpha</taxon>
        <taxon>Strongyloidea</taxon>
        <taxon>Ancylostomatidae</taxon>
        <taxon>Bunostominae</taxon>
        <taxon>Necator</taxon>
    </lineage>
</organism>
<dbReference type="Proteomes" id="UP001303046">
    <property type="component" value="Unassembled WGS sequence"/>
</dbReference>
<evidence type="ECO:0000313" key="1">
    <source>
        <dbReference type="EMBL" id="KAK6737108.1"/>
    </source>
</evidence>
<accession>A0ABR1CHG6</accession>
<gene>
    <name evidence="1" type="primary">Necator_chrII.g7461</name>
    <name evidence="1" type="ORF">RB195_019667</name>
</gene>
<name>A0ABR1CHG6_NECAM</name>
<reference evidence="1 2" key="1">
    <citation type="submission" date="2023-08" db="EMBL/GenBank/DDBJ databases">
        <title>A Necator americanus chromosomal reference genome.</title>
        <authorList>
            <person name="Ilik V."/>
            <person name="Petrzelkova K.J."/>
            <person name="Pardy F."/>
            <person name="Fuh T."/>
            <person name="Niatou-Singa F.S."/>
            <person name="Gouil Q."/>
            <person name="Baker L."/>
            <person name="Ritchie M.E."/>
            <person name="Jex A.R."/>
            <person name="Gazzola D."/>
            <person name="Li H."/>
            <person name="Toshio Fujiwara R."/>
            <person name="Zhan B."/>
            <person name="Aroian R.V."/>
            <person name="Pafco B."/>
            <person name="Schwarz E.M."/>
        </authorList>
    </citation>
    <scope>NUCLEOTIDE SEQUENCE [LARGE SCALE GENOMIC DNA]</scope>
    <source>
        <strain evidence="1 2">Aroian</strain>
        <tissue evidence="1">Whole animal</tissue>
    </source>
</reference>
<protein>
    <submittedName>
        <fullName evidence="1">Uncharacterized protein</fullName>
    </submittedName>
</protein>
<evidence type="ECO:0000313" key="2">
    <source>
        <dbReference type="Proteomes" id="UP001303046"/>
    </source>
</evidence>